<dbReference type="EMBL" id="LUKN01001233">
    <property type="protein sequence ID" value="OAR01313.1"/>
    <property type="molecule type" value="Genomic_DNA"/>
</dbReference>
<evidence type="ECO:0000313" key="2">
    <source>
        <dbReference type="Proteomes" id="UP000243081"/>
    </source>
</evidence>
<evidence type="ECO:0000313" key="1">
    <source>
        <dbReference type="EMBL" id="OAR01313.1"/>
    </source>
</evidence>
<feature type="non-terminal residue" evidence="1">
    <location>
        <position position="133"/>
    </location>
</feature>
<sequence length="133" mass="14539">MIRCGCHLRLVSRHTRRQSGRALPWFCARLVLPCSGSASVASFVCTVECRAGAKRTWRLPLPPRSASCARHHGQVVIDCALDLVQRAPPARDRQAHALDLDLALGRLAHDDGAVDDEHALAAKLGRVARALHR</sequence>
<dbReference type="AlphaFoldDB" id="A0A179IG83"/>
<protein>
    <submittedName>
        <fullName evidence="1">Uncharacterized protein</fullName>
    </submittedName>
</protein>
<keyword evidence="2" id="KW-1185">Reference proteome</keyword>
<dbReference type="Proteomes" id="UP000243081">
    <property type="component" value="Unassembled WGS sequence"/>
</dbReference>
<accession>A0A179IG83</accession>
<organism evidence="1 2">
    <name type="scientific">Cordyceps confragosa</name>
    <name type="common">Lecanicillium lecanii</name>
    <dbReference type="NCBI Taxonomy" id="2714763"/>
    <lineage>
        <taxon>Eukaryota</taxon>
        <taxon>Fungi</taxon>
        <taxon>Dikarya</taxon>
        <taxon>Ascomycota</taxon>
        <taxon>Pezizomycotina</taxon>
        <taxon>Sordariomycetes</taxon>
        <taxon>Hypocreomycetidae</taxon>
        <taxon>Hypocreales</taxon>
        <taxon>Cordycipitaceae</taxon>
        <taxon>Akanthomyces</taxon>
    </lineage>
</organism>
<comment type="caution">
    <text evidence="1">The sequence shown here is derived from an EMBL/GenBank/DDBJ whole genome shotgun (WGS) entry which is preliminary data.</text>
</comment>
<name>A0A179IG83_CORDF</name>
<proteinExistence type="predicted"/>
<gene>
    <name evidence="1" type="ORF">LLEC1_07282</name>
</gene>
<reference evidence="1 2" key="1">
    <citation type="submission" date="2016-03" db="EMBL/GenBank/DDBJ databases">
        <title>Fine-scale spatial genetic structure of a fungal parasite of coffee scale insects.</title>
        <authorList>
            <person name="Jackson D."/>
            <person name="Zemenick K.A."/>
            <person name="Malloure B."/>
            <person name="Quandt C.A."/>
            <person name="James T.Y."/>
        </authorList>
    </citation>
    <scope>NUCLEOTIDE SEQUENCE [LARGE SCALE GENOMIC DNA]</scope>
    <source>
        <strain evidence="1 2">UM487</strain>
    </source>
</reference>